<keyword evidence="2" id="KW-1185">Reference proteome</keyword>
<dbReference type="AlphaFoldDB" id="A0A8X6HUP3"/>
<sequence>MAEYLETFSDEDFFYMCRVCASENQEPGRRFTSVYSRQTCFRCPKCKGTYFEGVKTPKVISTDPPPLGCVVCGNTYQSLHDLLRHSCEPSGQ</sequence>
<name>A0A8X6HUP3_TRICU</name>
<evidence type="ECO:0008006" key="3">
    <source>
        <dbReference type="Google" id="ProtNLM"/>
    </source>
</evidence>
<dbReference type="EMBL" id="BMAO01039227">
    <property type="protein sequence ID" value="GFR29958.1"/>
    <property type="molecule type" value="Genomic_DNA"/>
</dbReference>
<organism evidence="1 2">
    <name type="scientific">Trichonephila clavata</name>
    <name type="common">Joro spider</name>
    <name type="synonym">Nephila clavata</name>
    <dbReference type="NCBI Taxonomy" id="2740835"/>
    <lineage>
        <taxon>Eukaryota</taxon>
        <taxon>Metazoa</taxon>
        <taxon>Ecdysozoa</taxon>
        <taxon>Arthropoda</taxon>
        <taxon>Chelicerata</taxon>
        <taxon>Arachnida</taxon>
        <taxon>Araneae</taxon>
        <taxon>Araneomorphae</taxon>
        <taxon>Entelegynae</taxon>
        <taxon>Araneoidea</taxon>
        <taxon>Nephilidae</taxon>
        <taxon>Trichonephila</taxon>
    </lineage>
</organism>
<proteinExistence type="predicted"/>
<dbReference type="Proteomes" id="UP000887116">
    <property type="component" value="Unassembled WGS sequence"/>
</dbReference>
<comment type="caution">
    <text evidence="1">The sequence shown here is derived from an EMBL/GenBank/DDBJ whole genome shotgun (WGS) entry which is preliminary data.</text>
</comment>
<gene>
    <name evidence="1" type="ORF">TNCT_600571</name>
</gene>
<dbReference type="OrthoDB" id="40579at2759"/>
<evidence type="ECO:0000313" key="1">
    <source>
        <dbReference type="EMBL" id="GFR29958.1"/>
    </source>
</evidence>
<accession>A0A8X6HUP3</accession>
<evidence type="ECO:0000313" key="2">
    <source>
        <dbReference type="Proteomes" id="UP000887116"/>
    </source>
</evidence>
<reference evidence="1" key="1">
    <citation type="submission" date="2020-07" db="EMBL/GenBank/DDBJ databases">
        <title>Multicomponent nature underlies the extraordinary mechanical properties of spider dragline silk.</title>
        <authorList>
            <person name="Kono N."/>
            <person name="Nakamura H."/>
            <person name="Mori M."/>
            <person name="Yoshida Y."/>
            <person name="Ohtoshi R."/>
            <person name="Malay A.D."/>
            <person name="Moran D.A.P."/>
            <person name="Tomita M."/>
            <person name="Numata K."/>
            <person name="Arakawa K."/>
        </authorList>
    </citation>
    <scope>NUCLEOTIDE SEQUENCE</scope>
</reference>
<protein>
    <recommendedName>
        <fullName evidence="3">C2H2-type domain-containing protein</fullName>
    </recommendedName>
</protein>